<dbReference type="EMBL" id="JBHRSA010000046">
    <property type="protein sequence ID" value="MFC3041084.1"/>
    <property type="molecule type" value="Genomic_DNA"/>
</dbReference>
<dbReference type="Proteomes" id="UP001595279">
    <property type="component" value="Unassembled WGS sequence"/>
</dbReference>
<evidence type="ECO:0000313" key="2">
    <source>
        <dbReference type="Proteomes" id="UP001595279"/>
    </source>
</evidence>
<dbReference type="InterPro" id="IPR018540">
    <property type="entry name" value="Spo0E-like"/>
</dbReference>
<reference evidence="2" key="1">
    <citation type="journal article" date="2019" name="Int. J. Syst. Evol. Microbiol.">
        <title>The Global Catalogue of Microorganisms (GCM) 10K type strain sequencing project: providing services to taxonomists for standard genome sequencing and annotation.</title>
        <authorList>
            <consortium name="The Broad Institute Genomics Platform"/>
            <consortium name="The Broad Institute Genome Sequencing Center for Infectious Disease"/>
            <person name="Wu L."/>
            <person name="Ma J."/>
        </authorList>
    </citation>
    <scope>NUCLEOTIDE SEQUENCE [LARGE SCALE GENOMIC DNA]</scope>
    <source>
        <strain evidence="2">KCTC 13128</strain>
    </source>
</reference>
<dbReference type="InterPro" id="IPR037208">
    <property type="entry name" value="Spo0E-like_sf"/>
</dbReference>
<protein>
    <submittedName>
        <fullName evidence="1">Aspartyl-phosphate phosphatase Spo0E family protein</fullName>
    </submittedName>
</protein>
<evidence type="ECO:0000313" key="1">
    <source>
        <dbReference type="EMBL" id="MFC3041084.1"/>
    </source>
</evidence>
<sequence length="51" mass="6205">MAHREYLEEKIEYLRTVMYEASQNERYDKLVKISQELDDLLNKLSNPRSED</sequence>
<name>A0ABV7CXZ4_9BACI</name>
<gene>
    <name evidence="1" type="ORF">ACFOGI_12625</name>
</gene>
<dbReference type="Pfam" id="PF09388">
    <property type="entry name" value="SpoOE-like"/>
    <property type="match status" value="1"/>
</dbReference>
<dbReference type="Gene3D" id="4.10.280.10">
    <property type="entry name" value="Helix-loop-helix DNA-binding domain"/>
    <property type="match status" value="1"/>
</dbReference>
<accession>A0ABV7CXZ4</accession>
<dbReference type="InterPro" id="IPR036638">
    <property type="entry name" value="HLH_DNA-bd_sf"/>
</dbReference>
<dbReference type="RefSeq" id="WP_390273123.1">
    <property type="nucleotide sequence ID" value="NZ_JBHRSA010000046.1"/>
</dbReference>
<keyword evidence="2" id="KW-1185">Reference proteome</keyword>
<comment type="caution">
    <text evidence="1">The sequence shown here is derived from an EMBL/GenBank/DDBJ whole genome shotgun (WGS) entry which is preliminary data.</text>
</comment>
<organism evidence="1 2">
    <name type="scientific">Virgibacillus xinjiangensis</name>
    <dbReference type="NCBI Taxonomy" id="393090"/>
    <lineage>
        <taxon>Bacteria</taxon>
        <taxon>Bacillati</taxon>
        <taxon>Bacillota</taxon>
        <taxon>Bacilli</taxon>
        <taxon>Bacillales</taxon>
        <taxon>Bacillaceae</taxon>
        <taxon>Virgibacillus</taxon>
    </lineage>
</organism>
<proteinExistence type="predicted"/>
<dbReference type="SUPFAM" id="SSF140500">
    <property type="entry name" value="BAS1536-like"/>
    <property type="match status" value="1"/>
</dbReference>